<dbReference type="PANTHER" id="PTHR45784:SF3">
    <property type="entry name" value="C-TYPE LECTIN DOMAIN FAMILY 4 MEMBER K-LIKE-RELATED"/>
    <property type="match status" value="1"/>
</dbReference>
<accession>A0A3Q3LZ17</accession>
<dbReference type="Proteomes" id="UP000261640">
    <property type="component" value="Unplaced"/>
</dbReference>
<reference evidence="2" key="2">
    <citation type="submission" date="2025-09" db="UniProtKB">
        <authorList>
            <consortium name="Ensembl"/>
        </authorList>
    </citation>
    <scope>IDENTIFICATION</scope>
</reference>
<feature type="domain" description="C-type lectin" evidence="1">
    <location>
        <begin position="154"/>
        <end position="213"/>
    </location>
</feature>
<feature type="domain" description="C-type lectin" evidence="1">
    <location>
        <begin position="19"/>
        <end position="139"/>
    </location>
</feature>
<dbReference type="PANTHER" id="PTHR45784">
    <property type="entry name" value="C-TYPE LECTIN DOMAIN FAMILY 20 MEMBER A-RELATED"/>
    <property type="match status" value="1"/>
</dbReference>
<dbReference type="InterPro" id="IPR001304">
    <property type="entry name" value="C-type_lectin-like"/>
</dbReference>
<dbReference type="AlphaFoldDB" id="A0A3Q3LZ17"/>
<name>A0A3Q3LZ17_9TELE</name>
<evidence type="ECO:0000313" key="2">
    <source>
        <dbReference type="Ensembl" id="ENSMAMP00000018377.1"/>
    </source>
</evidence>
<keyword evidence="3" id="KW-1185">Reference proteome</keyword>
<dbReference type="InterPro" id="IPR016186">
    <property type="entry name" value="C-type_lectin-like/link_sf"/>
</dbReference>
<dbReference type="Pfam" id="PF00059">
    <property type="entry name" value="Lectin_C"/>
    <property type="match status" value="2"/>
</dbReference>
<dbReference type="CDD" id="cd00037">
    <property type="entry name" value="CLECT"/>
    <property type="match status" value="1"/>
</dbReference>
<evidence type="ECO:0000259" key="1">
    <source>
        <dbReference type="PROSITE" id="PS50041"/>
    </source>
</evidence>
<reference evidence="2" key="1">
    <citation type="submission" date="2025-08" db="UniProtKB">
        <authorList>
            <consortium name="Ensembl"/>
        </authorList>
    </citation>
    <scope>IDENTIFICATION</scope>
</reference>
<protein>
    <recommendedName>
        <fullName evidence="1">C-type lectin domain-containing protein</fullName>
    </recommendedName>
</protein>
<feature type="domain" description="C-type lectin" evidence="1">
    <location>
        <begin position="230"/>
        <end position="335"/>
    </location>
</feature>
<dbReference type="SUPFAM" id="SSF56436">
    <property type="entry name" value="C-type lectin-like"/>
    <property type="match status" value="3"/>
</dbReference>
<dbReference type="Gene3D" id="3.10.100.10">
    <property type="entry name" value="Mannose-Binding Protein A, subunit A"/>
    <property type="match status" value="3"/>
</dbReference>
<organism evidence="2 3">
    <name type="scientific">Mastacembelus armatus</name>
    <name type="common">zig-zag eel</name>
    <dbReference type="NCBI Taxonomy" id="205130"/>
    <lineage>
        <taxon>Eukaryota</taxon>
        <taxon>Metazoa</taxon>
        <taxon>Chordata</taxon>
        <taxon>Craniata</taxon>
        <taxon>Vertebrata</taxon>
        <taxon>Euteleostomi</taxon>
        <taxon>Actinopterygii</taxon>
        <taxon>Neopterygii</taxon>
        <taxon>Teleostei</taxon>
        <taxon>Neoteleostei</taxon>
        <taxon>Acanthomorphata</taxon>
        <taxon>Anabantaria</taxon>
        <taxon>Synbranchiformes</taxon>
        <taxon>Mastacembelidae</taxon>
        <taxon>Mastacembelus</taxon>
    </lineage>
</organism>
<sequence length="337" mass="40136">MAQNWIRISITAVFLLLLFLGHCYFFTCQLFEYHFINEQKTWKEAQAYCRINHTDLATVSNMTDMKRLLKNSTSTNNQNRAWIGLYNQTGDRTWHWSLPGLEMNKTEIKWNDGEPNDDPHPENCGFIKRNQTHNDILCETEQNDKRLHVITVWKKWLEAQHYCREHHTDLVSGQNQINDELNKKLSKDQWYAIGLFRDTWGWSDGSSFSFRHWNQAFTDDDTETLILINENKTWVEALYYCREKYHDLVSITNLDEQRWIKEKAKKANSPYVWLGMRYTCSLGFWFWVNDEVITYENWAAGRKTEHCFMSGAMDSGGQHQWVSKQETEKFNFICSKC</sequence>
<dbReference type="Ensembl" id="ENSMAMT00000018855.2">
    <property type="protein sequence ID" value="ENSMAMP00000018377.1"/>
    <property type="gene ID" value="ENSMAMG00000012401.2"/>
</dbReference>
<dbReference type="PROSITE" id="PS50041">
    <property type="entry name" value="C_TYPE_LECTIN_2"/>
    <property type="match status" value="3"/>
</dbReference>
<dbReference type="InterPro" id="IPR016187">
    <property type="entry name" value="CTDL_fold"/>
</dbReference>
<dbReference type="GeneTree" id="ENSGT01100000263473"/>
<proteinExistence type="predicted"/>
<dbReference type="SMART" id="SM00034">
    <property type="entry name" value="CLECT"/>
    <property type="match status" value="2"/>
</dbReference>
<evidence type="ECO:0000313" key="3">
    <source>
        <dbReference type="Proteomes" id="UP000261640"/>
    </source>
</evidence>